<reference evidence="1 2" key="1">
    <citation type="journal article" date="2010" name="Stand. Genomic Sci.">
        <title>Complete genome sequence of Cellulomonas flavigena type strain (134).</title>
        <authorList>
            <person name="Abt B."/>
            <person name="Foster B."/>
            <person name="Lapidus A."/>
            <person name="Clum A."/>
            <person name="Sun H."/>
            <person name="Pukall R."/>
            <person name="Lucas S."/>
            <person name="Glavina Del Rio T."/>
            <person name="Nolan M."/>
            <person name="Tice H."/>
            <person name="Cheng J.F."/>
            <person name="Pitluck S."/>
            <person name="Liolios K."/>
            <person name="Ivanova N."/>
            <person name="Mavromatis K."/>
            <person name="Ovchinnikova G."/>
            <person name="Pati A."/>
            <person name="Goodwin L."/>
            <person name="Chen A."/>
            <person name="Palaniappan K."/>
            <person name="Land M."/>
            <person name="Hauser L."/>
            <person name="Chang Y.J."/>
            <person name="Jeffries C.D."/>
            <person name="Rohde M."/>
            <person name="Goker M."/>
            <person name="Woyke T."/>
            <person name="Bristow J."/>
            <person name="Eisen J.A."/>
            <person name="Markowitz V."/>
            <person name="Hugenholtz P."/>
            <person name="Kyrpides N.C."/>
            <person name="Klenk H.P."/>
        </authorList>
    </citation>
    <scope>NUCLEOTIDE SEQUENCE [LARGE SCALE GENOMIC DNA]</scope>
    <source>
        <strain evidence="2">ATCC 482 / DSM 20109 / BCRC 11376 / JCM 18109 / NBRC 3775 / NCIMB 8073 / NRS 134</strain>
    </source>
</reference>
<dbReference type="KEGG" id="cfl:Cfla_3540"/>
<name>D5UDF6_CELFN</name>
<dbReference type="OrthoDB" id="530515at2"/>
<evidence type="ECO:0000313" key="1">
    <source>
        <dbReference type="EMBL" id="ADG76412.1"/>
    </source>
</evidence>
<keyword evidence="2" id="KW-1185">Reference proteome</keyword>
<protein>
    <recommendedName>
        <fullName evidence="3">Bacterial Pleckstrin homology domain-containing protein</fullName>
    </recommendedName>
</protein>
<dbReference type="eggNOG" id="ENOG5033DP4">
    <property type="taxonomic scope" value="Bacteria"/>
</dbReference>
<dbReference type="STRING" id="446466.Cfla_3540"/>
<sequence length="114" mass="12120">MTTIDIRSGSLVVALTRGEKVAGLLRDAAFPLTSVRSVEVVDDGLAAVRGLRAPGLGLPGRRMIGTWRGREGRTLVSVRRGRPALRVTLEGERYRRLLLDVDDATATAAALAAA</sequence>
<gene>
    <name evidence="1" type="ordered locus">Cfla_3540</name>
</gene>
<evidence type="ECO:0008006" key="3">
    <source>
        <dbReference type="Google" id="ProtNLM"/>
    </source>
</evidence>
<dbReference type="Proteomes" id="UP000000849">
    <property type="component" value="Chromosome"/>
</dbReference>
<dbReference type="AlphaFoldDB" id="D5UDF6"/>
<proteinExistence type="predicted"/>
<evidence type="ECO:0000313" key="2">
    <source>
        <dbReference type="Proteomes" id="UP000000849"/>
    </source>
</evidence>
<organism evidence="1 2">
    <name type="scientific">Cellulomonas flavigena (strain ATCC 482 / DSM 20109 / BCRC 11376 / JCM 18109 / NBRC 3775 / NCIMB 8073 / NRS 134)</name>
    <dbReference type="NCBI Taxonomy" id="446466"/>
    <lineage>
        <taxon>Bacteria</taxon>
        <taxon>Bacillati</taxon>
        <taxon>Actinomycetota</taxon>
        <taxon>Actinomycetes</taxon>
        <taxon>Micrococcales</taxon>
        <taxon>Cellulomonadaceae</taxon>
        <taxon>Cellulomonas</taxon>
    </lineage>
</organism>
<accession>D5UDF6</accession>
<dbReference type="EMBL" id="CP001964">
    <property type="protein sequence ID" value="ADG76412.1"/>
    <property type="molecule type" value="Genomic_DNA"/>
</dbReference>
<dbReference type="RefSeq" id="WP_013118740.1">
    <property type="nucleotide sequence ID" value="NC_014151.1"/>
</dbReference>
<dbReference type="HOGENOM" id="CLU_147945_1_0_11"/>